<proteinExistence type="predicted"/>
<organism evidence="1 2">
    <name type="scientific">Pelagomonas calceolata</name>
    <dbReference type="NCBI Taxonomy" id="35677"/>
    <lineage>
        <taxon>Eukaryota</taxon>
        <taxon>Sar</taxon>
        <taxon>Stramenopiles</taxon>
        <taxon>Ochrophyta</taxon>
        <taxon>Pelagophyceae</taxon>
        <taxon>Pelagomonadales</taxon>
        <taxon>Pelagomonadaceae</taxon>
        <taxon>Pelagomonas</taxon>
    </lineage>
</organism>
<keyword evidence="2" id="KW-1185">Reference proteome</keyword>
<comment type="caution">
    <text evidence="1">The sequence shown here is derived from an EMBL/GenBank/DDBJ whole genome shotgun (WGS) entry which is preliminary data.</text>
</comment>
<dbReference type="Proteomes" id="UP000789595">
    <property type="component" value="Unassembled WGS sequence"/>
</dbReference>
<dbReference type="EMBL" id="CAKKNE010000005">
    <property type="protein sequence ID" value="CAH0377059.1"/>
    <property type="molecule type" value="Genomic_DNA"/>
</dbReference>
<dbReference type="OrthoDB" id="5153671at2759"/>
<gene>
    <name evidence="1" type="ORF">PECAL_5P16410</name>
</gene>
<name>A0A8J2X218_9STRA</name>
<dbReference type="AlphaFoldDB" id="A0A8J2X218"/>
<feature type="non-terminal residue" evidence="1">
    <location>
        <position position="1"/>
    </location>
</feature>
<evidence type="ECO:0000313" key="1">
    <source>
        <dbReference type="EMBL" id="CAH0377059.1"/>
    </source>
</evidence>
<protein>
    <submittedName>
        <fullName evidence="1">Uncharacterized protein</fullName>
    </submittedName>
</protein>
<sequence length="742" mass="82660">EARLIRPGENKEGRRAARRLLIDLLHGRLLVEAVLLEGREVVHVRVEVVLVVVDRETELDEAVDTRREGRRLVEREARRQERRVVEQPDEVLDRLVRLVGLGLVAERLDDGVQGVDLHGLLRRHVGRRRRVAQGLGLHDALHVRGPAVLARDEDARRVGEARRDDDLVDLVVEDLLHELAEALGGGLGLLELLLLLLGLLHLEALLRGREELLALVLLELLDAVLVHGVGHEDDLVALLLELLEEGRRLDGALRLAGHVVDARLVVRHARDVVVERRLLLARLRRVVSQQLGDLRAVRRVLVDAELQILVEGLVELLVLVLVLRDLVEELDGLLDQILLDDLEDLVLLQRLARDVEREVLGINNTLDKRQELGHEVLAVVHDEDAAHVQLDVVELLLVAALEHVEGRAARHEEHRAELELALDREVLDRGVVLPVVRERLVEGGVLLLRHLVGLAHPDGLLAVEVVPLVRHLLDLLRLLLLLRLGLVDVLDLRGVVVLVALLLVVIVVVRDLLLLRLLDVELDREADELRVLLHEVLEAALLEVLGHVLLHREDDARAAADALGLGRVRRHRERAAGRGLPRVLLVVVRLGRDDDLLRDEVRGVEADAELADHGDVRAGLERLHEGLRAGLGDRAEVVDEVGLGHADARVDDGQGVVGLVGHDVDLEVRLGVEDRRVRERLVADLVERIGGVRDELAEEDLLVRVERVDDQREELVDVGREGEGLDLGGHFCKFFCLRGGVG</sequence>
<evidence type="ECO:0000313" key="2">
    <source>
        <dbReference type="Proteomes" id="UP000789595"/>
    </source>
</evidence>
<reference evidence="1" key="1">
    <citation type="submission" date="2021-11" db="EMBL/GenBank/DDBJ databases">
        <authorList>
            <consortium name="Genoscope - CEA"/>
            <person name="William W."/>
        </authorList>
    </citation>
    <scope>NUCLEOTIDE SEQUENCE</scope>
</reference>
<accession>A0A8J2X218</accession>